<dbReference type="PANTHER" id="PTHR43656:SF2">
    <property type="entry name" value="BINDING OXIDOREDUCTASE, PUTATIVE (AFU_ORTHOLOGUE AFUA_2G08260)-RELATED"/>
    <property type="match status" value="1"/>
</dbReference>
<keyword evidence="1" id="KW-0285">Flavoprotein</keyword>
<dbReference type="RefSeq" id="WP_144748208.1">
    <property type="nucleotide sequence ID" value="NZ_VMNW02000021.1"/>
</dbReference>
<dbReference type="Proteomes" id="UP000319769">
    <property type="component" value="Unassembled WGS sequence"/>
</dbReference>
<organism evidence="4 5">
    <name type="scientific">Amycolatopsis acidicola</name>
    <dbReference type="NCBI Taxonomy" id="2596893"/>
    <lineage>
        <taxon>Bacteria</taxon>
        <taxon>Bacillati</taxon>
        <taxon>Actinomycetota</taxon>
        <taxon>Actinomycetes</taxon>
        <taxon>Pseudonocardiales</taxon>
        <taxon>Pseudonocardiaceae</taxon>
        <taxon>Amycolatopsis</taxon>
    </lineage>
</organism>
<dbReference type="Gene3D" id="3.20.20.70">
    <property type="entry name" value="Aldolase class I"/>
    <property type="match status" value="1"/>
</dbReference>
<dbReference type="Pfam" id="PF00724">
    <property type="entry name" value="Oxidored_FMN"/>
    <property type="match status" value="1"/>
</dbReference>
<dbReference type="OrthoDB" id="3169239at2"/>
<dbReference type="PANTHER" id="PTHR43656">
    <property type="entry name" value="BINDING OXIDOREDUCTASE, PUTATIVE (AFU_ORTHOLOGUE AFUA_2G08260)-RELATED"/>
    <property type="match status" value="1"/>
</dbReference>
<gene>
    <name evidence="4" type="ORF">FPZ12_017035</name>
</gene>
<evidence type="ECO:0000256" key="1">
    <source>
        <dbReference type="ARBA" id="ARBA00022630"/>
    </source>
</evidence>
<dbReference type="GO" id="GO:0010181">
    <property type="term" value="F:FMN binding"/>
    <property type="evidence" value="ECO:0007669"/>
    <property type="project" value="InterPro"/>
</dbReference>
<dbReference type="InterPro" id="IPR051799">
    <property type="entry name" value="NADH_flavin_oxidoreductase"/>
</dbReference>
<proteinExistence type="predicted"/>
<dbReference type="SUPFAM" id="SSF51395">
    <property type="entry name" value="FMN-linked oxidoreductases"/>
    <property type="match status" value="1"/>
</dbReference>
<dbReference type="CDD" id="cd02803">
    <property type="entry name" value="OYE_like_FMN_family"/>
    <property type="match status" value="1"/>
</dbReference>
<dbReference type="InterPro" id="IPR013785">
    <property type="entry name" value="Aldolase_TIM"/>
</dbReference>
<evidence type="ECO:0000259" key="3">
    <source>
        <dbReference type="Pfam" id="PF00724"/>
    </source>
</evidence>
<dbReference type="InterPro" id="IPR001155">
    <property type="entry name" value="OxRdtase_FMN_N"/>
</dbReference>
<evidence type="ECO:0000313" key="5">
    <source>
        <dbReference type="Proteomes" id="UP000319769"/>
    </source>
</evidence>
<accession>A0A5N0V280</accession>
<evidence type="ECO:0000313" key="4">
    <source>
        <dbReference type="EMBL" id="KAA9160537.1"/>
    </source>
</evidence>
<protein>
    <submittedName>
        <fullName evidence="4">NADH:flavin oxidoreductase</fullName>
    </submittedName>
</protein>
<evidence type="ECO:0000256" key="2">
    <source>
        <dbReference type="ARBA" id="ARBA00023002"/>
    </source>
</evidence>
<dbReference type="AlphaFoldDB" id="A0A5N0V280"/>
<dbReference type="GO" id="GO:0016491">
    <property type="term" value="F:oxidoreductase activity"/>
    <property type="evidence" value="ECO:0007669"/>
    <property type="project" value="UniProtKB-KW"/>
</dbReference>
<dbReference type="EMBL" id="VMNW02000021">
    <property type="protein sequence ID" value="KAA9160537.1"/>
    <property type="molecule type" value="Genomic_DNA"/>
</dbReference>
<reference evidence="4" key="1">
    <citation type="submission" date="2019-09" db="EMBL/GenBank/DDBJ databases">
        <authorList>
            <person name="Teo W.F.A."/>
            <person name="Duangmal K."/>
        </authorList>
    </citation>
    <scope>NUCLEOTIDE SEQUENCE [LARGE SCALE GENOMIC DNA]</scope>
    <source>
        <strain evidence="4">K81G1</strain>
    </source>
</reference>
<sequence length="366" mass="38529">MSQQGPIDLPFGLGALPLRNRAVVAPMSRVSAGAGGVPTPRLAEYYAGFARGGFGLVITEGVYTDQLYSQAYDGQPGLVTPGQIDGWRVVTRAVHDAGGRVLAQLMHAGALSQCRTATIAPSVVRPRGEKMPAYGGEGAFPMPAAATDTDLKAAIDGFAAAALAAREAGFDGVEIHGANGYLLDQFLTGYTNLRDDRYGGDAAARATLAAEVVDAVRRATDREFVVGIRLSQTKVNDFDHRWADVAEATAILRTVTEPGPDYLHIAGEGRNWRTAATLPGGPTITRLAREVTSLPVIANGGLHDPAQAAEVLSEGDADLVSIGRGALVTPDWPRRVRDGLPLRPWDPALLSPAADLASQHAWQAKN</sequence>
<feature type="domain" description="NADH:flavin oxidoreductase/NADH oxidase N-terminal" evidence="3">
    <location>
        <begin position="10"/>
        <end position="342"/>
    </location>
</feature>
<keyword evidence="2" id="KW-0560">Oxidoreductase</keyword>
<keyword evidence="5" id="KW-1185">Reference proteome</keyword>
<name>A0A5N0V280_9PSEU</name>
<comment type="caution">
    <text evidence="4">The sequence shown here is derived from an EMBL/GenBank/DDBJ whole genome shotgun (WGS) entry which is preliminary data.</text>
</comment>